<dbReference type="PANTHER" id="PTHR10117">
    <property type="entry name" value="TRANSIENT RECEPTOR POTENTIAL CHANNEL"/>
    <property type="match status" value="1"/>
</dbReference>
<dbReference type="Proteomes" id="UP000762676">
    <property type="component" value="Unassembled WGS sequence"/>
</dbReference>
<feature type="domain" description="Transient receptor ion channel" evidence="12">
    <location>
        <begin position="101"/>
        <end position="163"/>
    </location>
</feature>
<feature type="transmembrane region" description="Helical" evidence="11">
    <location>
        <begin position="252"/>
        <end position="272"/>
    </location>
</feature>
<evidence type="ECO:0000259" key="12">
    <source>
        <dbReference type="SMART" id="SM01420"/>
    </source>
</evidence>
<keyword evidence="6 10" id="KW-0040">ANK repeat</keyword>
<sequence length="912" mass="104516">MIEILLELSNAENMNAAVLQAIDSSSMSIAALALRHPRYQDYHKRMRRMGETDNFFKPERGSQFPSYVTPLNLAAQKNQFPIVQLLLQRGDTITRPHKFSCICQECINKNKFDQLRFAQCRLDSYRGLASEAYISLYSKDPFLTAFELASELRTLANQEVCFKPEYSALAEQLSNYTVKLLDRVWTQRELSVVLDKAGPPNAETFETLARFQLAVDYQEKLFVSHPNCQQRIVRCWYKGLGWIGRTNWRKRALVFPAAVIIYPATAAIFLVAPGSRVGRFLTQPAIKFVSHTISFFIFLMLIIISSMEGSGESGEESSLKHLYPQQYHTYIRFRNDTGRLLYGENFTLRPQHLKSPEVLIMIWVLAMVAQELQELWEVGYRVHLKDKFNIMDFLLLSVYLAIYSMRILVMVKVRNGLDWFKHGDVFSDKNATETYIYWMNNERWRWYDTDPINVAEGLFAMANILSFSRIAYILPANELLGPLQISLGRMIEDILKFFALGVIVIAAFMVALRNLFWYYANRDNIELHPEKIPDPNVVHSYGSGKLTFRTVFWSIYGRGSIRAISLGNYSNYVTEYIGQGIDAMYHIVMIILMLNILIAMMSRSFEKIAEDSDAEWKFARSALYMDYMKEGRVLPVPLNVIEMLHILIRHAVFWSRDLWSRWRKEGGPLVGGRRRDGVSNIASQRHLKAKRRTQENIDMDTELTVTGSTVSSGVAFTSRQRLWSAKRLTLYQEVIQSIIQRFIFDIQRESEITGGGFDDVKNSLNHLRHEVMTEYNVKDVSLALAIDVVHNIVREVTPTGDPDVDHAHLPWADAILTDDKMHQHFLSRQALGKGVGRGMSYPAFWNSPEITPRSGHARTAREKILKRKGDSPMTTSLCSGSRDSFGSLNSIDTGNSLMHSGVSLAKVHIQED</sequence>
<comment type="subcellular location">
    <subcellularLocation>
        <location evidence="1">Membrane</location>
        <topology evidence="1">Multi-pass membrane protein</topology>
    </subcellularLocation>
</comment>
<keyword evidence="3 11" id="KW-0812">Transmembrane</keyword>
<feature type="transmembrane region" description="Helical" evidence="11">
    <location>
        <begin position="388"/>
        <end position="409"/>
    </location>
</feature>
<dbReference type="AlphaFoldDB" id="A0AAV4FBM1"/>
<dbReference type="InterPro" id="IPR002110">
    <property type="entry name" value="Ankyrin_rpt"/>
</dbReference>
<dbReference type="SMART" id="SM01420">
    <property type="entry name" value="TRP_2"/>
    <property type="match status" value="1"/>
</dbReference>
<dbReference type="GO" id="GO:0070679">
    <property type="term" value="F:inositol 1,4,5 trisphosphate binding"/>
    <property type="evidence" value="ECO:0007669"/>
    <property type="project" value="TreeGrafter"/>
</dbReference>
<keyword evidence="5 11" id="KW-1133">Transmembrane helix</keyword>
<dbReference type="GO" id="GO:0034703">
    <property type="term" value="C:cation channel complex"/>
    <property type="evidence" value="ECO:0007669"/>
    <property type="project" value="TreeGrafter"/>
</dbReference>
<evidence type="ECO:0000256" key="1">
    <source>
        <dbReference type="ARBA" id="ARBA00004141"/>
    </source>
</evidence>
<evidence type="ECO:0000256" key="7">
    <source>
        <dbReference type="ARBA" id="ARBA00023065"/>
    </source>
</evidence>
<feature type="transmembrane region" description="Helical" evidence="11">
    <location>
        <begin position="497"/>
        <end position="520"/>
    </location>
</feature>
<evidence type="ECO:0000256" key="5">
    <source>
        <dbReference type="ARBA" id="ARBA00022989"/>
    </source>
</evidence>
<dbReference type="GO" id="GO:0015279">
    <property type="term" value="F:store-operated calcium channel activity"/>
    <property type="evidence" value="ECO:0007669"/>
    <property type="project" value="TreeGrafter"/>
</dbReference>
<gene>
    <name evidence="13" type="ORF">ElyMa_005659600</name>
</gene>
<dbReference type="GO" id="GO:0051480">
    <property type="term" value="P:regulation of cytosolic calcium ion concentration"/>
    <property type="evidence" value="ECO:0007669"/>
    <property type="project" value="TreeGrafter"/>
</dbReference>
<evidence type="ECO:0000256" key="2">
    <source>
        <dbReference type="ARBA" id="ARBA00022448"/>
    </source>
</evidence>
<feature type="transmembrane region" description="Helical" evidence="11">
    <location>
        <begin position="284"/>
        <end position="304"/>
    </location>
</feature>
<reference evidence="13 14" key="1">
    <citation type="journal article" date="2021" name="Elife">
        <title>Chloroplast acquisition without the gene transfer in kleptoplastic sea slugs, Plakobranchus ocellatus.</title>
        <authorList>
            <person name="Maeda T."/>
            <person name="Takahashi S."/>
            <person name="Yoshida T."/>
            <person name="Shimamura S."/>
            <person name="Takaki Y."/>
            <person name="Nagai Y."/>
            <person name="Toyoda A."/>
            <person name="Suzuki Y."/>
            <person name="Arimoto A."/>
            <person name="Ishii H."/>
            <person name="Satoh N."/>
            <person name="Nishiyama T."/>
            <person name="Hasebe M."/>
            <person name="Maruyama T."/>
            <person name="Minagawa J."/>
            <person name="Obokata J."/>
            <person name="Shigenobu S."/>
        </authorList>
    </citation>
    <scope>NUCLEOTIDE SEQUENCE [LARGE SCALE GENOMIC DNA]</scope>
</reference>
<accession>A0AAV4FBM1</accession>
<keyword evidence="2" id="KW-0813">Transport</keyword>
<keyword evidence="13" id="KW-0675">Receptor</keyword>
<evidence type="ECO:0000256" key="11">
    <source>
        <dbReference type="SAM" id="Phobius"/>
    </source>
</evidence>
<keyword evidence="9" id="KW-0407">Ion channel</keyword>
<evidence type="ECO:0000313" key="14">
    <source>
        <dbReference type="Proteomes" id="UP000762676"/>
    </source>
</evidence>
<dbReference type="PANTHER" id="PTHR10117:SF54">
    <property type="entry name" value="TRANSIENT RECEPTOR POTENTIAL-GAMMA PROTEIN"/>
    <property type="match status" value="1"/>
</dbReference>
<dbReference type="Pfam" id="PF00520">
    <property type="entry name" value="Ion_trans"/>
    <property type="match status" value="1"/>
</dbReference>
<name>A0AAV4FBM1_9GAST</name>
<feature type="repeat" description="ANK" evidence="10">
    <location>
        <begin position="66"/>
        <end position="98"/>
    </location>
</feature>
<evidence type="ECO:0000256" key="4">
    <source>
        <dbReference type="ARBA" id="ARBA00022737"/>
    </source>
</evidence>
<dbReference type="PRINTS" id="PR01097">
    <property type="entry name" value="TRNSRECEPTRP"/>
</dbReference>
<dbReference type="PROSITE" id="PS50297">
    <property type="entry name" value="ANK_REP_REGION"/>
    <property type="match status" value="1"/>
</dbReference>
<dbReference type="PROSITE" id="PS50088">
    <property type="entry name" value="ANK_REPEAT"/>
    <property type="match status" value="1"/>
</dbReference>
<evidence type="ECO:0000256" key="6">
    <source>
        <dbReference type="ARBA" id="ARBA00023043"/>
    </source>
</evidence>
<dbReference type="InterPro" id="IPR013555">
    <property type="entry name" value="TRP_dom"/>
</dbReference>
<keyword evidence="14" id="KW-1185">Reference proteome</keyword>
<comment type="caution">
    <text evidence="13">The sequence shown here is derived from an EMBL/GenBank/DDBJ whole genome shotgun (WGS) entry which is preliminary data.</text>
</comment>
<keyword evidence="4" id="KW-0677">Repeat</keyword>
<evidence type="ECO:0000313" key="13">
    <source>
        <dbReference type="EMBL" id="GFR70679.1"/>
    </source>
</evidence>
<protein>
    <submittedName>
        <fullName evidence="13">Short transient receptor potential channel 6</fullName>
    </submittedName>
</protein>
<dbReference type="InterPro" id="IPR005821">
    <property type="entry name" value="Ion_trans_dom"/>
</dbReference>
<dbReference type="GO" id="GO:0005886">
    <property type="term" value="C:plasma membrane"/>
    <property type="evidence" value="ECO:0007669"/>
    <property type="project" value="TreeGrafter"/>
</dbReference>
<organism evidence="13 14">
    <name type="scientific">Elysia marginata</name>
    <dbReference type="NCBI Taxonomy" id="1093978"/>
    <lineage>
        <taxon>Eukaryota</taxon>
        <taxon>Metazoa</taxon>
        <taxon>Spiralia</taxon>
        <taxon>Lophotrochozoa</taxon>
        <taxon>Mollusca</taxon>
        <taxon>Gastropoda</taxon>
        <taxon>Heterobranchia</taxon>
        <taxon>Euthyneura</taxon>
        <taxon>Panpulmonata</taxon>
        <taxon>Sacoglossa</taxon>
        <taxon>Placobranchoidea</taxon>
        <taxon>Plakobranchidae</taxon>
        <taxon>Elysia</taxon>
    </lineage>
</organism>
<evidence type="ECO:0000256" key="3">
    <source>
        <dbReference type="ARBA" id="ARBA00022692"/>
    </source>
</evidence>
<evidence type="ECO:0000256" key="10">
    <source>
        <dbReference type="PROSITE-ProRule" id="PRU00023"/>
    </source>
</evidence>
<keyword evidence="7" id="KW-0406">Ion transport</keyword>
<keyword evidence="8 11" id="KW-0472">Membrane</keyword>
<dbReference type="Pfam" id="PF08344">
    <property type="entry name" value="TRP_2"/>
    <property type="match status" value="1"/>
</dbReference>
<feature type="transmembrane region" description="Helical" evidence="11">
    <location>
        <begin position="583"/>
        <end position="601"/>
    </location>
</feature>
<evidence type="ECO:0000256" key="9">
    <source>
        <dbReference type="ARBA" id="ARBA00023303"/>
    </source>
</evidence>
<evidence type="ECO:0000256" key="8">
    <source>
        <dbReference type="ARBA" id="ARBA00023136"/>
    </source>
</evidence>
<dbReference type="EMBL" id="BMAT01011332">
    <property type="protein sequence ID" value="GFR70679.1"/>
    <property type="molecule type" value="Genomic_DNA"/>
</dbReference>
<proteinExistence type="predicted"/>
<dbReference type="InterPro" id="IPR002153">
    <property type="entry name" value="TRPC_channel"/>
</dbReference>